<dbReference type="InterPro" id="IPR036397">
    <property type="entry name" value="RNaseH_sf"/>
</dbReference>
<evidence type="ECO:0000259" key="1">
    <source>
        <dbReference type="PROSITE" id="PS50994"/>
    </source>
</evidence>
<dbReference type="PANTHER" id="PTHR37984:SF15">
    <property type="entry name" value="INTEGRASE CATALYTIC DOMAIN-CONTAINING PROTEIN"/>
    <property type="match status" value="1"/>
</dbReference>
<dbReference type="InterPro" id="IPR012337">
    <property type="entry name" value="RNaseH-like_sf"/>
</dbReference>
<dbReference type="AlphaFoldDB" id="A0AAE1CNI7"/>
<accession>A0AAE1CNI7</accession>
<evidence type="ECO:0000313" key="2">
    <source>
        <dbReference type="EMBL" id="KAK3720250.1"/>
    </source>
</evidence>
<name>A0AAE1CNI7_9GAST</name>
<evidence type="ECO:0000313" key="3">
    <source>
        <dbReference type="Proteomes" id="UP001283361"/>
    </source>
</evidence>
<dbReference type="InterPro" id="IPR050951">
    <property type="entry name" value="Retrovirus_Pol_polyprotein"/>
</dbReference>
<feature type="domain" description="Integrase catalytic" evidence="1">
    <location>
        <begin position="1"/>
        <end position="77"/>
    </location>
</feature>
<dbReference type="EMBL" id="JAWDGP010007407">
    <property type="protein sequence ID" value="KAK3720250.1"/>
    <property type="molecule type" value="Genomic_DNA"/>
</dbReference>
<dbReference type="GO" id="GO:0003676">
    <property type="term" value="F:nucleic acid binding"/>
    <property type="evidence" value="ECO:0007669"/>
    <property type="project" value="InterPro"/>
</dbReference>
<dbReference type="SUPFAM" id="SSF53098">
    <property type="entry name" value="Ribonuclease H-like"/>
    <property type="match status" value="1"/>
</dbReference>
<dbReference type="PANTHER" id="PTHR37984">
    <property type="entry name" value="PROTEIN CBG26694"/>
    <property type="match status" value="1"/>
</dbReference>
<dbReference type="PROSITE" id="PS50994">
    <property type="entry name" value="INTEGRASE"/>
    <property type="match status" value="1"/>
</dbReference>
<gene>
    <name evidence="2" type="ORF">RRG08_007872</name>
</gene>
<dbReference type="InterPro" id="IPR001584">
    <property type="entry name" value="Integrase_cat-core"/>
</dbReference>
<reference evidence="2" key="1">
    <citation type="journal article" date="2023" name="G3 (Bethesda)">
        <title>A reference genome for the long-term kleptoplast-retaining sea slug Elysia crispata morphotype clarki.</title>
        <authorList>
            <person name="Eastman K.E."/>
            <person name="Pendleton A.L."/>
            <person name="Shaikh M.A."/>
            <person name="Suttiyut T."/>
            <person name="Ogas R."/>
            <person name="Tomko P."/>
            <person name="Gavelis G."/>
            <person name="Widhalm J.R."/>
            <person name="Wisecaver J.H."/>
        </authorList>
    </citation>
    <scope>NUCLEOTIDE SEQUENCE</scope>
    <source>
        <strain evidence="2">ECLA1</strain>
    </source>
</reference>
<sequence length="264" mass="30639">MDMMGIERRLSTPYHAQSNGMVERFNGTLKNMLHKLTADKPHTWDKLITAVLFAFRELSNTTTFTLMYGRQLRRRADIIADICSGTDNIVEEYTFVHDYANSLYQDITKACEIAAENAESKLAEYRETRSSHIRYREFSKGDKVLILLPQDGSNLFMRYHGPYIIRKVVNDNNYVCQVGKNVKTYHANLLKKFEERQPFPLHDIILPHAAVSFIKDDDVDLEANIEFLRITQKEFPSDVMLDEKLSPNQQNEIRLLLQGFPDTL</sequence>
<proteinExistence type="predicted"/>
<keyword evidence="3" id="KW-1185">Reference proteome</keyword>
<comment type="caution">
    <text evidence="2">The sequence shown here is derived from an EMBL/GenBank/DDBJ whole genome shotgun (WGS) entry which is preliminary data.</text>
</comment>
<protein>
    <recommendedName>
        <fullName evidence="1">Integrase catalytic domain-containing protein</fullName>
    </recommendedName>
</protein>
<dbReference type="Gene3D" id="3.30.420.10">
    <property type="entry name" value="Ribonuclease H-like superfamily/Ribonuclease H"/>
    <property type="match status" value="1"/>
</dbReference>
<dbReference type="GO" id="GO:0015074">
    <property type="term" value="P:DNA integration"/>
    <property type="evidence" value="ECO:0007669"/>
    <property type="project" value="InterPro"/>
</dbReference>
<organism evidence="2 3">
    <name type="scientific">Elysia crispata</name>
    <name type="common">lettuce slug</name>
    <dbReference type="NCBI Taxonomy" id="231223"/>
    <lineage>
        <taxon>Eukaryota</taxon>
        <taxon>Metazoa</taxon>
        <taxon>Spiralia</taxon>
        <taxon>Lophotrochozoa</taxon>
        <taxon>Mollusca</taxon>
        <taxon>Gastropoda</taxon>
        <taxon>Heterobranchia</taxon>
        <taxon>Euthyneura</taxon>
        <taxon>Panpulmonata</taxon>
        <taxon>Sacoglossa</taxon>
        <taxon>Placobranchoidea</taxon>
        <taxon>Plakobranchidae</taxon>
        <taxon>Elysia</taxon>
    </lineage>
</organism>
<dbReference type="Proteomes" id="UP001283361">
    <property type="component" value="Unassembled WGS sequence"/>
</dbReference>